<protein>
    <submittedName>
        <fullName evidence="2">Uncharacterized protein</fullName>
    </submittedName>
</protein>
<organism evidence="2">
    <name type="scientific">marine sediment metagenome</name>
    <dbReference type="NCBI Taxonomy" id="412755"/>
    <lineage>
        <taxon>unclassified sequences</taxon>
        <taxon>metagenomes</taxon>
        <taxon>ecological metagenomes</taxon>
    </lineage>
</organism>
<dbReference type="AlphaFoldDB" id="A0A0F9LVW2"/>
<keyword evidence="1" id="KW-0472">Membrane</keyword>
<gene>
    <name evidence="2" type="ORF">LCGC14_1460300</name>
</gene>
<reference evidence="2" key="1">
    <citation type="journal article" date="2015" name="Nature">
        <title>Complex archaea that bridge the gap between prokaryotes and eukaryotes.</title>
        <authorList>
            <person name="Spang A."/>
            <person name="Saw J.H."/>
            <person name="Jorgensen S.L."/>
            <person name="Zaremba-Niedzwiedzka K."/>
            <person name="Martijn J."/>
            <person name="Lind A.E."/>
            <person name="van Eijk R."/>
            <person name="Schleper C."/>
            <person name="Guy L."/>
            <person name="Ettema T.J."/>
        </authorList>
    </citation>
    <scope>NUCLEOTIDE SEQUENCE</scope>
</reference>
<evidence type="ECO:0000256" key="1">
    <source>
        <dbReference type="SAM" id="Phobius"/>
    </source>
</evidence>
<dbReference type="EMBL" id="LAZR01010157">
    <property type="protein sequence ID" value="KKM68490.1"/>
    <property type="molecule type" value="Genomic_DNA"/>
</dbReference>
<feature type="transmembrane region" description="Helical" evidence="1">
    <location>
        <begin position="45"/>
        <end position="63"/>
    </location>
</feature>
<evidence type="ECO:0000313" key="2">
    <source>
        <dbReference type="EMBL" id="KKM68490.1"/>
    </source>
</evidence>
<comment type="caution">
    <text evidence="2">The sequence shown here is derived from an EMBL/GenBank/DDBJ whole genome shotgun (WGS) entry which is preliminary data.</text>
</comment>
<keyword evidence="1" id="KW-1133">Transmembrane helix</keyword>
<sequence length="67" mass="7403">MSVSMSHSIVPGEFPTEPCNLGMTGIGNAPMDGRRGLTMTKLDKFFGFIAGILCLLLCILDEWRQKR</sequence>
<accession>A0A0F9LVW2</accession>
<keyword evidence="1" id="KW-0812">Transmembrane</keyword>
<proteinExistence type="predicted"/>
<name>A0A0F9LVW2_9ZZZZ</name>